<proteinExistence type="predicted"/>
<dbReference type="EMBL" id="JALJOS010000043">
    <property type="protein sequence ID" value="KAK9820798.1"/>
    <property type="molecule type" value="Genomic_DNA"/>
</dbReference>
<evidence type="ECO:0000256" key="1">
    <source>
        <dbReference type="SAM" id="SignalP"/>
    </source>
</evidence>
<reference evidence="2 3" key="1">
    <citation type="journal article" date="2024" name="Nat. Commun.">
        <title>Phylogenomics reveals the evolutionary origins of lichenization in chlorophyte algae.</title>
        <authorList>
            <person name="Puginier C."/>
            <person name="Libourel C."/>
            <person name="Otte J."/>
            <person name="Skaloud P."/>
            <person name="Haon M."/>
            <person name="Grisel S."/>
            <person name="Petersen M."/>
            <person name="Berrin J.G."/>
            <person name="Delaux P.M."/>
            <person name="Dal Grande F."/>
            <person name="Keller J."/>
        </authorList>
    </citation>
    <scope>NUCLEOTIDE SEQUENCE [LARGE SCALE GENOMIC DNA]</scope>
    <source>
        <strain evidence="2 3">SAG 2145</strain>
    </source>
</reference>
<comment type="caution">
    <text evidence="2">The sequence shown here is derived from an EMBL/GenBank/DDBJ whole genome shotgun (WGS) entry which is preliminary data.</text>
</comment>
<dbReference type="AlphaFoldDB" id="A0AAW1QHN4"/>
<feature type="chain" id="PRO_5043654415" evidence="1">
    <location>
        <begin position="22"/>
        <end position="82"/>
    </location>
</feature>
<accession>A0AAW1QHN4</accession>
<dbReference type="PANTHER" id="PTHR36052:SF1">
    <property type="entry name" value="EXCITATORY AMINO ACID TRANSPORTER"/>
    <property type="match status" value="1"/>
</dbReference>
<dbReference type="PANTHER" id="PTHR36052">
    <property type="entry name" value="EXCITATORY AMINO ACID TRANSPORTER"/>
    <property type="match status" value="1"/>
</dbReference>
<feature type="signal peptide" evidence="1">
    <location>
        <begin position="1"/>
        <end position="21"/>
    </location>
</feature>
<evidence type="ECO:0000313" key="2">
    <source>
        <dbReference type="EMBL" id="KAK9820798.1"/>
    </source>
</evidence>
<name>A0AAW1QHN4_9CHLO</name>
<protein>
    <submittedName>
        <fullName evidence="2">Uncharacterized protein</fullName>
    </submittedName>
</protein>
<organism evidence="2 3">
    <name type="scientific">Apatococcus lobatus</name>
    <dbReference type="NCBI Taxonomy" id="904363"/>
    <lineage>
        <taxon>Eukaryota</taxon>
        <taxon>Viridiplantae</taxon>
        <taxon>Chlorophyta</taxon>
        <taxon>core chlorophytes</taxon>
        <taxon>Trebouxiophyceae</taxon>
        <taxon>Chlorellales</taxon>
        <taxon>Chlorellaceae</taxon>
        <taxon>Apatococcus</taxon>
    </lineage>
</organism>
<dbReference type="Proteomes" id="UP001438707">
    <property type="component" value="Unassembled WGS sequence"/>
</dbReference>
<keyword evidence="1" id="KW-0732">Signal</keyword>
<sequence>MVSGVLLGGLLGLTVQLYSNAVRKLPLMRHPWEHVLWTAGGAWGGNAVVEWEKRATVEVEEILKQRQEKNKPLEGQIPAIRT</sequence>
<evidence type="ECO:0000313" key="3">
    <source>
        <dbReference type="Proteomes" id="UP001438707"/>
    </source>
</evidence>
<gene>
    <name evidence="2" type="ORF">WJX74_004980</name>
</gene>
<keyword evidence="3" id="KW-1185">Reference proteome</keyword>